<evidence type="ECO:0000256" key="5">
    <source>
        <dbReference type="ARBA" id="ARBA00022833"/>
    </source>
</evidence>
<feature type="domain" description="Alpha-carbonic anhydrase" evidence="10">
    <location>
        <begin position="3"/>
        <end position="245"/>
    </location>
</feature>
<evidence type="ECO:0000313" key="12">
    <source>
        <dbReference type="Proteomes" id="UP000298663"/>
    </source>
</evidence>
<dbReference type="SMART" id="SM01057">
    <property type="entry name" value="Carb_anhydrase"/>
    <property type="match status" value="1"/>
</dbReference>
<name>A0A4V5ZYR2_STECR</name>
<dbReference type="EMBL" id="AZBU02000009">
    <property type="protein sequence ID" value="TKR64725.1"/>
    <property type="molecule type" value="Genomic_DNA"/>
</dbReference>
<dbReference type="Pfam" id="PF00194">
    <property type="entry name" value="Carb_anhydrase"/>
    <property type="match status" value="1"/>
</dbReference>
<dbReference type="GO" id="GO:0005737">
    <property type="term" value="C:cytoplasm"/>
    <property type="evidence" value="ECO:0007669"/>
    <property type="project" value="TreeGrafter"/>
</dbReference>
<dbReference type="InterPro" id="IPR036398">
    <property type="entry name" value="CA_dom_sf"/>
</dbReference>
<comment type="similarity">
    <text evidence="2 8">Belongs to the alpha-carbonic anhydrase family.</text>
</comment>
<evidence type="ECO:0000256" key="2">
    <source>
        <dbReference type="ARBA" id="ARBA00010718"/>
    </source>
</evidence>
<comment type="caution">
    <text evidence="11">The sequence shown here is derived from an EMBL/GenBank/DDBJ whole genome shotgun (WGS) entry which is preliminary data.</text>
</comment>
<evidence type="ECO:0000256" key="9">
    <source>
        <dbReference type="SAM" id="MobiDB-lite"/>
    </source>
</evidence>
<reference evidence="11 12" key="1">
    <citation type="journal article" date="2015" name="Genome Biol.">
        <title>Comparative genomics of Steinernema reveals deeply conserved gene regulatory networks.</title>
        <authorList>
            <person name="Dillman A.R."/>
            <person name="Macchietto M."/>
            <person name="Porter C.F."/>
            <person name="Rogers A."/>
            <person name="Williams B."/>
            <person name="Antoshechkin I."/>
            <person name="Lee M.M."/>
            <person name="Goodwin Z."/>
            <person name="Lu X."/>
            <person name="Lewis E.E."/>
            <person name="Goodrich-Blair H."/>
            <person name="Stock S.P."/>
            <person name="Adams B.J."/>
            <person name="Sternberg P.W."/>
            <person name="Mortazavi A."/>
        </authorList>
    </citation>
    <scope>NUCLEOTIDE SEQUENCE [LARGE SCALE GENOMIC DNA]</scope>
    <source>
        <strain evidence="11 12">ALL</strain>
    </source>
</reference>
<dbReference type="GO" id="GO:0008270">
    <property type="term" value="F:zinc ion binding"/>
    <property type="evidence" value="ECO:0007669"/>
    <property type="project" value="UniProtKB-UniRule"/>
</dbReference>
<protein>
    <recommendedName>
        <fullName evidence="3 8">Carbonic anhydrase</fullName>
        <ecNumber evidence="3 8">4.2.1.1</ecNumber>
    </recommendedName>
</protein>
<comment type="cofactor">
    <cofactor evidence="1 8">
        <name>Zn(2+)</name>
        <dbReference type="ChEBI" id="CHEBI:29105"/>
    </cofactor>
</comment>
<evidence type="ECO:0000259" key="10">
    <source>
        <dbReference type="PROSITE" id="PS51144"/>
    </source>
</evidence>
<dbReference type="AlphaFoldDB" id="A0A4V5ZYR2"/>
<comment type="function">
    <text evidence="8">Reversible hydration of carbon dioxide.</text>
</comment>
<evidence type="ECO:0000256" key="3">
    <source>
        <dbReference type="ARBA" id="ARBA00012925"/>
    </source>
</evidence>
<dbReference type="PROSITE" id="PS51144">
    <property type="entry name" value="ALPHA_CA_2"/>
    <property type="match status" value="1"/>
</dbReference>
<accession>A0A4V5ZYR2</accession>
<evidence type="ECO:0000256" key="4">
    <source>
        <dbReference type="ARBA" id="ARBA00022723"/>
    </source>
</evidence>
<keyword evidence="5 8" id="KW-0862">Zinc</keyword>
<dbReference type="GO" id="GO:0004089">
    <property type="term" value="F:carbonate dehydratase activity"/>
    <property type="evidence" value="ECO:0007669"/>
    <property type="project" value="UniProtKB-UniRule"/>
</dbReference>
<organism evidence="11 12">
    <name type="scientific">Steinernema carpocapsae</name>
    <name type="common">Entomopathogenic nematode</name>
    <dbReference type="NCBI Taxonomy" id="34508"/>
    <lineage>
        <taxon>Eukaryota</taxon>
        <taxon>Metazoa</taxon>
        <taxon>Ecdysozoa</taxon>
        <taxon>Nematoda</taxon>
        <taxon>Chromadorea</taxon>
        <taxon>Rhabditida</taxon>
        <taxon>Tylenchina</taxon>
        <taxon>Panagrolaimomorpha</taxon>
        <taxon>Strongyloidoidea</taxon>
        <taxon>Steinernematidae</taxon>
        <taxon>Steinernema</taxon>
    </lineage>
</organism>
<dbReference type="PANTHER" id="PTHR18952">
    <property type="entry name" value="CARBONIC ANHYDRASE"/>
    <property type="match status" value="1"/>
</dbReference>
<dbReference type="CDD" id="cd00326">
    <property type="entry name" value="alpha_CA"/>
    <property type="match status" value="1"/>
</dbReference>
<gene>
    <name evidence="11" type="ORF">L596_025215</name>
</gene>
<dbReference type="PANTHER" id="PTHR18952:SF141">
    <property type="entry name" value="CARBONIC ANHYDRASE"/>
    <property type="match status" value="1"/>
</dbReference>
<dbReference type="Gene3D" id="3.10.200.10">
    <property type="entry name" value="Alpha carbonic anhydrase"/>
    <property type="match status" value="1"/>
</dbReference>
<reference evidence="11 12" key="2">
    <citation type="journal article" date="2019" name="G3 (Bethesda)">
        <title>Hybrid Assembly of the Genome of the Entomopathogenic Nematode Steinernema carpocapsae Identifies the X-Chromosome.</title>
        <authorList>
            <person name="Serra L."/>
            <person name="Macchietto M."/>
            <person name="Macias-Munoz A."/>
            <person name="McGill C.J."/>
            <person name="Rodriguez I.M."/>
            <person name="Rodriguez B."/>
            <person name="Murad R."/>
            <person name="Mortazavi A."/>
        </authorList>
    </citation>
    <scope>NUCLEOTIDE SEQUENCE [LARGE SCALE GENOMIC DNA]</scope>
    <source>
        <strain evidence="11 12">ALL</strain>
    </source>
</reference>
<comment type="catalytic activity">
    <reaction evidence="7 8">
        <text>hydrogencarbonate + H(+) = CO2 + H2O</text>
        <dbReference type="Rhea" id="RHEA:10748"/>
        <dbReference type="ChEBI" id="CHEBI:15377"/>
        <dbReference type="ChEBI" id="CHEBI:15378"/>
        <dbReference type="ChEBI" id="CHEBI:16526"/>
        <dbReference type="ChEBI" id="CHEBI:17544"/>
        <dbReference type="EC" id="4.2.1.1"/>
    </reaction>
</comment>
<keyword evidence="6 8" id="KW-0456">Lyase</keyword>
<feature type="region of interest" description="Disordered" evidence="9">
    <location>
        <begin position="1"/>
        <end position="25"/>
    </location>
</feature>
<dbReference type="Proteomes" id="UP000298663">
    <property type="component" value="Unassembled WGS sequence"/>
</dbReference>
<dbReference type="OrthoDB" id="429145at2759"/>
<evidence type="ECO:0000313" key="11">
    <source>
        <dbReference type="EMBL" id="TKR64725.1"/>
    </source>
</evidence>
<dbReference type="STRING" id="34508.A0A4V5ZYR2"/>
<keyword evidence="4 8" id="KW-0479">Metal-binding</keyword>
<evidence type="ECO:0000256" key="6">
    <source>
        <dbReference type="ARBA" id="ARBA00023239"/>
    </source>
</evidence>
<evidence type="ECO:0000256" key="8">
    <source>
        <dbReference type="RuleBase" id="RU367011"/>
    </source>
</evidence>
<dbReference type="InterPro" id="IPR023561">
    <property type="entry name" value="Carbonic_anhydrase_a-class"/>
</dbReference>
<evidence type="ECO:0000256" key="1">
    <source>
        <dbReference type="ARBA" id="ARBA00001947"/>
    </source>
</evidence>
<sequence>MTAHWSYDDSDEHGPQNWPGDAHGSFQSPVDICKESVKTVPREDPLKFVNYNRPIHGDLINNGHSIQFIPDKCIDTPEIYGGKLDQSYKLVQYHLHWAVDGAGSEHTVDGEGYVAELHLVHQGIEDPERLAVLAVFLDVNHNYKPLRQEFETLSHVIEPNTKRTIQNIVLEDKLPKDLSYVRYEGSLTTPPCSENVTWTVFTEPISITEEQLAALRTVKDASGTVLQKNCRPCQSLNGRQLFHVC</sequence>
<dbReference type="PROSITE" id="PS00162">
    <property type="entry name" value="ALPHA_CA_1"/>
    <property type="match status" value="1"/>
</dbReference>
<dbReference type="InterPro" id="IPR018338">
    <property type="entry name" value="Carbonic_anhydrase_a-class_CS"/>
</dbReference>
<evidence type="ECO:0000256" key="7">
    <source>
        <dbReference type="ARBA" id="ARBA00048348"/>
    </source>
</evidence>
<dbReference type="EC" id="4.2.1.1" evidence="3 8"/>
<keyword evidence="12" id="KW-1185">Reference proteome</keyword>
<proteinExistence type="inferred from homology"/>
<dbReference type="InterPro" id="IPR001148">
    <property type="entry name" value="CA_dom"/>
</dbReference>
<dbReference type="SUPFAM" id="SSF51069">
    <property type="entry name" value="Carbonic anhydrase"/>
    <property type="match status" value="1"/>
</dbReference>